<dbReference type="InterPro" id="IPR032810">
    <property type="entry name" value="CCA-adding_enz_C"/>
</dbReference>
<dbReference type="EMBL" id="PFOB01000062">
    <property type="protein sequence ID" value="PIZ62233.1"/>
    <property type="molecule type" value="Genomic_DNA"/>
</dbReference>
<keyword evidence="2 9" id="KW-0808">Transferase</keyword>
<dbReference type="AlphaFoldDB" id="A0A2M7TWT5"/>
<protein>
    <recommendedName>
        <fullName evidence="15">tRNA adenylyl-/cytidylyl-transferase</fullName>
    </recommendedName>
</protein>
<dbReference type="GO" id="GO:0000166">
    <property type="term" value="F:nucleotide binding"/>
    <property type="evidence" value="ECO:0007669"/>
    <property type="project" value="UniProtKB-KW"/>
</dbReference>
<evidence type="ECO:0000256" key="7">
    <source>
        <dbReference type="ARBA" id="ARBA00022842"/>
    </source>
</evidence>
<organism evidence="13 14">
    <name type="scientific">Candidatus Roizmanbacteria bacterium CG_4_10_14_0_2_um_filter_39_13</name>
    <dbReference type="NCBI Taxonomy" id="1974825"/>
    <lineage>
        <taxon>Bacteria</taxon>
        <taxon>Candidatus Roizmaniibacteriota</taxon>
    </lineage>
</organism>
<dbReference type="Gene3D" id="3.30.460.10">
    <property type="entry name" value="Beta Polymerase, domain 2"/>
    <property type="match status" value="1"/>
</dbReference>
<evidence type="ECO:0000259" key="10">
    <source>
        <dbReference type="Pfam" id="PF01743"/>
    </source>
</evidence>
<dbReference type="InterPro" id="IPR002646">
    <property type="entry name" value="PolA_pol_head_dom"/>
</dbReference>
<evidence type="ECO:0000256" key="6">
    <source>
        <dbReference type="ARBA" id="ARBA00022741"/>
    </source>
</evidence>
<dbReference type="InterPro" id="IPR003607">
    <property type="entry name" value="HD/PDEase_dom"/>
</dbReference>
<feature type="domain" description="tRNA nucleotidyltransferase/poly(A) polymerase RNA and SrmB- binding" evidence="11">
    <location>
        <begin position="171"/>
        <end position="232"/>
    </location>
</feature>
<evidence type="ECO:0000256" key="9">
    <source>
        <dbReference type="RuleBase" id="RU003953"/>
    </source>
</evidence>
<evidence type="ECO:0000256" key="4">
    <source>
        <dbReference type="ARBA" id="ARBA00022695"/>
    </source>
</evidence>
<evidence type="ECO:0000256" key="2">
    <source>
        <dbReference type="ARBA" id="ARBA00022679"/>
    </source>
</evidence>
<dbReference type="Proteomes" id="UP000228503">
    <property type="component" value="Unassembled WGS sequence"/>
</dbReference>
<dbReference type="GO" id="GO:0046872">
    <property type="term" value="F:metal ion binding"/>
    <property type="evidence" value="ECO:0007669"/>
    <property type="project" value="UniProtKB-KW"/>
</dbReference>
<dbReference type="PANTHER" id="PTHR46173:SF1">
    <property type="entry name" value="CCA TRNA NUCLEOTIDYLTRANSFERASE 1, MITOCHONDRIAL"/>
    <property type="match status" value="1"/>
</dbReference>
<dbReference type="CDD" id="cd05398">
    <property type="entry name" value="NT_ClassII-CCAase"/>
    <property type="match status" value="1"/>
</dbReference>
<dbReference type="GO" id="GO:0016779">
    <property type="term" value="F:nucleotidyltransferase activity"/>
    <property type="evidence" value="ECO:0007669"/>
    <property type="project" value="UniProtKB-KW"/>
</dbReference>
<reference evidence="14" key="1">
    <citation type="submission" date="2017-09" db="EMBL/GenBank/DDBJ databases">
        <title>Depth-based differentiation of microbial function through sediment-hosted aquifers and enrichment of novel symbionts in the deep terrestrial subsurface.</title>
        <authorList>
            <person name="Probst A.J."/>
            <person name="Ladd B."/>
            <person name="Jarett J.K."/>
            <person name="Geller-Mcgrath D.E."/>
            <person name="Sieber C.M.K."/>
            <person name="Emerson J.B."/>
            <person name="Anantharaman K."/>
            <person name="Thomas B.C."/>
            <person name="Malmstrom R."/>
            <person name="Stieglmeier M."/>
            <person name="Klingl A."/>
            <person name="Woyke T."/>
            <person name="Ryan C.M."/>
            <person name="Banfield J.F."/>
        </authorList>
    </citation>
    <scope>NUCLEOTIDE SEQUENCE [LARGE SCALE GENOMIC DNA]</scope>
</reference>
<comment type="caution">
    <text evidence="13">The sequence shown here is derived from an EMBL/GenBank/DDBJ whole genome shotgun (WGS) entry which is preliminary data.</text>
</comment>
<comment type="cofactor">
    <cofactor evidence="1">
        <name>Mg(2+)</name>
        <dbReference type="ChEBI" id="CHEBI:18420"/>
    </cofactor>
</comment>
<dbReference type="Pfam" id="PF01743">
    <property type="entry name" value="PolyA_pol"/>
    <property type="match status" value="1"/>
</dbReference>
<dbReference type="GO" id="GO:0008033">
    <property type="term" value="P:tRNA processing"/>
    <property type="evidence" value="ECO:0007669"/>
    <property type="project" value="UniProtKB-KW"/>
</dbReference>
<dbReference type="Gene3D" id="1.10.246.80">
    <property type="match status" value="1"/>
</dbReference>
<keyword evidence="5" id="KW-0479">Metal-binding</keyword>
<dbReference type="InterPro" id="IPR043519">
    <property type="entry name" value="NT_sf"/>
</dbReference>
<keyword evidence="6" id="KW-0547">Nucleotide-binding</keyword>
<evidence type="ECO:0000313" key="13">
    <source>
        <dbReference type="EMBL" id="PIZ62233.1"/>
    </source>
</evidence>
<proteinExistence type="inferred from homology"/>
<comment type="similarity">
    <text evidence="9">Belongs to the tRNA nucleotidyltransferase/poly(A) polymerase family.</text>
</comment>
<dbReference type="GO" id="GO:0000049">
    <property type="term" value="F:tRNA binding"/>
    <property type="evidence" value="ECO:0007669"/>
    <property type="project" value="TreeGrafter"/>
</dbReference>
<keyword evidence="4" id="KW-0548">Nucleotidyltransferase</keyword>
<feature type="domain" description="Poly A polymerase head" evidence="10">
    <location>
        <begin position="22"/>
        <end position="144"/>
    </location>
</feature>
<gene>
    <name evidence="13" type="ORF">COY16_04885</name>
</gene>
<name>A0A2M7TWT5_9BACT</name>
<dbReference type="PANTHER" id="PTHR46173">
    <property type="entry name" value="CCA TRNA NUCLEOTIDYLTRANSFERASE 1, MITOCHONDRIAL"/>
    <property type="match status" value="1"/>
</dbReference>
<evidence type="ECO:0008006" key="15">
    <source>
        <dbReference type="Google" id="ProtNLM"/>
    </source>
</evidence>
<dbReference type="SUPFAM" id="SSF81891">
    <property type="entry name" value="Poly A polymerase C-terminal region-like"/>
    <property type="match status" value="1"/>
</dbReference>
<dbReference type="InterPro" id="IPR032828">
    <property type="entry name" value="PolyA_RNA-bd"/>
</dbReference>
<accession>A0A2M7TWT5</accession>
<feature type="domain" description="CCA-adding enzyme C-terminal" evidence="12">
    <location>
        <begin position="299"/>
        <end position="439"/>
    </location>
</feature>
<dbReference type="CDD" id="cd00077">
    <property type="entry name" value="HDc"/>
    <property type="match status" value="1"/>
</dbReference>
<evidence type="ECO:0000256" key="3">
    <source>
        <dbReference type="ARBA" id="ARBA00022694"/>
    </source>
</evidence>
<dbReference type="Pfam" id="PF12627">
    <property type="entry name" value="PolyA_pol_RNAbd"/>
    <property type="match status" value="1"/>
</dbReference>
<dbReference type="SUPFAM" id="SSF81301">
    <property type="entry name" value="Nucleotidyltransferase"/>
    <property type="match status" value="1"/>
</dbReference>
<dbReference type="InterPro" id="IPR050264">
    <property type="entry name" value="Bact_CCA-adding_enz_type3_sf"/>
</dbReference>
<sequence>MLKLPNFVGGFMKQFSDARHKIFLVGGTVRGLIMDHPVNDWDFTTDATPQEIMKLFPHSYYNNQFGTVGIPMKQGEDSLVFEVTTHRKESEYTNVRHPDKVEWSKDLNEDLARRDFTINAIAYDGETLFDPYNGQKDISDRIIRAVGDPDKRLKEDALRLMRAIRQAAQLGFLIEKNTKDSIQKNSHLITSISWERIRDEFFKILSSKNPADGILFLRSAHILKSILPEVEAGFGVDQKSPQRHHIFDVGTHSVESLRHCPSEKVITRFATLIHDIGKVETYQKEEKTGIITFYNHEVVGEQQAAQIADRFKLSKEEKKQLVMLVRQHQFTVSEDQSDKALRRFIRQIGVENIDEMIALRTGDRLGSGAKETSWRTELFKKRLVEVQNVPFSIHDLKITGEDVMKELEIKPGPPVGEIMKQLFEMVDDEKLKNERKELLVELQKIKKTAE</sequence>
<evidence type="ECO:0000256" key="8">
    <source>
        <dbReference type="ARBA" id="ARBA00022884"/>
    </source>
</evidence>
<dbReference type="Pfam" id="PF13735">
    <property type="entry name" value="tRNA_NucTran2_2"/>
    <property type="match status" value="1"/>
</dbReference>
<dbReference type="Gene3D" id="1.10.3090.10">
    <property type="entry name" value="cca-adding enzyme, domain 2"/>
    <property type="match status" value="1"/>
</dbReference>
<keyword evidence="8 9" id="KW-0694">RNA-binding</keyword>
<evidence type="ECO:0000259" key="11">
    <source>
        <dbReference type="Pfam" id="PF12627"/>
    </source>
</evidence>
<keyword evidence="3" id="KW-0819">tRNA processing</keyword>
<evidence type="ECO:0000259" key="12">
    <source>
        <dbReference type="Pfam" id="PF13735"/>
    </source>
</evidence>
<evidence type="ECO:0000256" key="1">
    <source>
        <dbReference type="ARBA" id="ARBA00001946"/>
    </source>
</evidence>
<evidence type="ECO:0000256" key="5">
    <source>
        <dbReference type="ARBA" id="ARBA00022723"/>
    </source>
</evidence>
<keyword evidence="7" id="KW-0460">Magnesium</keyword>
<evidence type="ECO:0000313" key="14">
    <source>
        <dbReference type="Proteomes" id="UP000228503"/>
    </source>
</evidence>